<evidence type="ECO:0000313" key="3">
    <source>
        <dbReference type="Proteomes" id="UP000789831"/>
    </source>
</evidence>
<feature type="repeat" description="RCC1" evidence="1">
    <location>
        <begin position="175"/>
        <end position="238"/>
    </location>
</feature>
<dbReference type="Proteomes" id="UP000789831">
    <property type="component" value="Unassembled WGS sequence"/>
</dbReference>
<name>A0A9N8Z0P3_9GLOM</name>
<protein>
    <submittedName>
        <fullName evidence="2">12457_t:CDS:1</fullName>
    </submittedName>
</protein>
<feature type="repeat" description="RCC1" evidence="1">
    <location>
        <begin position="239"/>
        <end position="297"/>
    </location>
</feature>
<dbReference type="AlphaFoldDB" id="A0A9N8Z0P3"/>
<dbReference type="PROSITE" id="PS50012">
    <property type="entry name" value="RCC1_3"/>
    <property type="match status" value="5"/>
</dbReference>
<dbReference type="Pfam" id="PF00415">
    <property type="entry name" value="RCC1"/>
    <property type="match status" value="2"/>
</dbReference>
<evidence type="ECO:0000256" key="1">
    <source>
        <dbReference type="PROSITE-ProRule" id="PRU00235"/>
    </source>
</evidence>
<dbReference type="Pfam" id="PF13540">
    <property type="entry name" value="RCC1_2"/>
    <property type="match status" value="2"/>
</dbReference>
<feature type="repeat" description="RCC1" evidence="1">
    <location>
        <begin position="298"/>
        <end position="351"/>
    </location>
</feature>
<dbReference type="EMBL" id="CAJVPL010000224">
    <property type="protein sequence ID" value="CAG8468368.1"/>
    <property type="molecule type" value="Genomic_DNA"/>
</dbReference>
<dbReference type="PANTHER" id="PTHR45982">
    <property type="entry name" value="REGULATOR OF CHROMOSOME CONDENSATION"/>
    <property type="match status" value="1"/>
</dbReference>
<organism evidence="2 3">
    <name type="scientific">Ambispora gerdemannii</name>
    <dbReference type="NCBI Taxonomy" id="144530"/>
    <lineage>
        <taxon>Eukaryota</taxon>
        <taxon>Fungi</taxon>
        <taxon>Fungi incertae sedis</taxon>
        <taxon>Mucoromycota</taxon>
        <taxon>Glomeromycotina</taxon>
        <taxon>Glomeromycetes</taxon>
        <taxon>Archaeosporales</taxon>
        <taxon>Ambisporaceae</taxon>
        <taxon>Ambispora</taxon>
    </lineage>
</organism>
<dbReference type="Gene3D" id="2.130.10.30">
    <property type="entry name" value="Regulator of chromosome condensation 1/beta-lactamase-inhibitor protein II"/>
    <property type="match status" value="2"/>
</dbReference>
<reference evidence="2" key="1">
    <citation type="submission" date="2021-06" db="EMBL/GenBank/DDBJ databases">
        <authorList>
            <person name="Kallberg Y."/>
            <person name="Tangrot J."/>
            <person name="Rosling A."/>
        </authorList>
    </citation>
    <scope>NUCLEOTIDE SEQUENCE</scope>
    <source>
        <strain evidence="2">MT106</strain>
    </source>
</reference>
<gene>
    <name evidence="2" type="ORF">AGERDE_LOCUS2611</name>
</gene>
<dbReference type="PRINTS" id="PR00633">
    <property type="entry name" value="RCCNDNSATION"/>
</dbReference>
<feature type="repeat" description="RCC1" evidence="1">
    <location>
        <begin position="387"/>
        <end position="441"/>
    </location>
</feature>
<proteinExistence type="predicted"/>
<sequence>MISLTTRTLRLFYKSQNPNFRRKDSLFSTTCSRFHAENNKVLFGWGDLGSLYSENTINKNERGDDIYMFKTPKILEIEQIVGSELSNSIEKEKLKVAKISAGWGHSLIAFKRGEKNFVFSMGLNNSGQLGHGKIAKKGYHKGLVKGLPENQEINMLACGRLHSFVLTSNNATTKTELYGFGDCMYGQLGTGKDKKNSPLPIMAVACEPLPRHIDTFAEHESVKQVTCGLDHTVILTNENRLYSMGWGADGQLGLGNDSTTDKSVPSAITKPLNKDGHQERIRKIVSSTDFTMVLLENGTLWTWGNSEYGQCMSGAKVDRILEPMQVPTKDRIVDVASGGLGDSHIERLTPARIPYFGEKQESKEKVGENIVAIFCGLDYAAAISESRNLYTWGFDGTLGLLGHESYHIKHQFIPKKVEFPEPVNVETLACGGRNVLALCSPR</sequence>
<comment type="caution">
    <text evidence="2">The sequence shown here is derived from an EMBL/GenBank/DDBJ whole genome shotgun (WGS) entry which is preliminary data.</text>
</comment>
<dbReference type="InterPro" id="IPR000408">
    <property type="entry name" value="Reg_chr_condens"/>
</dbReference>
<accession>A0A9N8Z0P3</accession>
<evidence type="ECO:0000313" key="2">
    <source>
        <dbReference type="EMBL" id="CAG8468368.1"/>
    </source>
</evidence>
<feature type="repeat" description="RCC1" evidence="1">
    <location>
        <begin position="116"/>
        <end position="169"/>
    </location>
</feature>
<dbReference type="OrthoDB" id="5370059at2759"/>
<dbReference type="InterPro" id="IPR009091">
    <property type="entry name" value="RCC1/BLIP-II"/>
</dbReference>
<keyword evidence="3" id="KW-1185">Reference proteome</keyword>
<dbReference type="InterPro" id="IPR051553">
    <property type="entry name" value="Ran_GTPase-activating"/>
</dbReference>
<dbReference type="PANTHER" id="PTHR45982:SF1">
    <property type="entry name" value="REGULATOR OF CHROMOSOME CONDENSATION"/>
    <property type="match status" value="1"/>
</dbReference>
<dbReference type="SUPFAM" id="SSF50985">
    <property type="entry name" value="RCC1/BLIP-II"/>
    <property type="match status" value="1"/>
</dbReference>